<comment type="caution">
    <text evidence="9">The sequence shown here is derived from an EMBL/GenBank/DDBJ whole genome shotgun (WGS) entry which is preliminary data.</text>
</comment>
<evidence type="ECO:0000256" key="4">
    <source>
        <dbReference type="ARBA" id="ARBA00023237"/>
    </source>
</evidence>
<protein>
    <submittedName>
        <fullName evidence="9">OmpA family protein</fullName>
    </submittedName>
</protein>
<evidence type="ECO:0000256" key="3">
    <source>
        <dbReference type="ARBA" id="ARBA00023136"/>
    </source>
</evidence>
<evidence type="ECO:0000259" key="8">
    <source>
        <dbReference type="PROSITE" id="PS51123"/>
    </source>
</evidence>
<dbReference type="PANTHER" id="PTHR30329">
    <property type="entry name" value="STATOR ELEMENT OF FLAGELLAR MOTOR COMPLEX"/>
    <property type="match status" value="1"/>
</dbReference>
<keyword evidence="2 7" id="KW-0732">Signal</keyword>
<dbReference type="GO" id="GO:0007155">
    <property type="term" value="P:cell adhesion"/>
    <property type="evidence" value="ECO:0007669"/>
    <property type="project" value="InterPro"/>
</dbReference>
<feature type="domain" description="OmpA-like" evidence="8">
    <location>
        <begin position="466"/>
        <end position="584"/>
    </location>
</feature>
<sequence>MQCPDSEHVSWSRSACGAALRLAVLGLLLTTAAAHAQPDPFSRGFDAVPVKPTAAQSSGIALEGATVEPVGSYRGALLLDFNWRILALKLGDEKLGDLIPYRLDAHVLFAYQLLERLELGVDLPFTLVQGDNFSLLGDALNSPDFPGAAGVSSTTLGDIRVLPRVSLLNPDRFPLGLALVAEVRLPTGSAQSFTGESGVVFAPRLAVEKKLGPVRVLGNAGVLVRPAAQYLNLRVDDELTLGAGGIVDLPDISRLREVKATAEMHLRTPLARPFNFDQADSLKSPWELLVGARAKVWGDWGVELDVGRGLNVTTGYGREALRVMLALRYDKTFKDEGPDSDGDGVPDVRDRCPTQPEDKDDFEDQDGCPDPDNDGDGVADGDDACPSKPGPKENKGCPPESEKDTDGDGVIDPLDKCPTVPGLKDFDGCPDTDFDEIPDGEDDCPDVAGPPENNGCPYDAPPYVVVESDRIRIKGNILFETNSAVIQKQSYPLLDEVATVLVKNPTLGPVQIEGHTDNKGSRTLNMDLSNRRAKSVLDYLVKKGIDRKRLTSQGFGFDRPITTNDTALGRAKNRRVDFKLVKSEIETGPKETIVPHGQPPPPGTEPVPGPGTPPATPEPGTGTPPKPPATPDAGTPAGKK</sequence>
<dbReference type="GO" id="GO:0005509">
    <property type="term" value="F:calcium ion binding"/>
    <property type="evidence" value="ECO:0007669"/>
    <property type="project" value="InterPro"/>
</dbReference>
<keyword evidence="10" id="KW-1185">Reference proteome</keyword>
<dbReference type="GO" id="GO:0009279">
    <property type="term" value="C:cell outer membrane"/>
    <property type="evidence" value="ECO:0007669"/>
    <property type="project" value="UniProtKB-SubCell"/>
</dbReference>
<evidence type="ECO:0000256" key="6">
    <source>
        <dbReference type="SAM" id="MobiDB-lite"/>
    </source>
</evidence>
<dbReference type="Gene3D" id="3.30.1330.60">
    <property type="entry name" value="OmpA-like domain"/>
    <property type="match status" value="1"/>
</dbReference>
<feature type="compositionally biased region" description="Low complexity" evidence="6">
    <location>
        <begin position="631"/>
        <end position="640"/>
    </location>
</feature>
<evidence type="ECO:0000256" key="1">
    <source>
        <dbReference type="ARBA" id="ARBA00004442"/>
    </source>
</evidence>
<dbReference type="InterPro" id="IPR050330">
    <property type="entry name" value="Bact_OuterMem_StrucFunc"/>
</dbReference>
<name>A0A3A8KH37_9BACT</name>
<dbReference type="InterPro" id="IPR003367">
    <property type="entry name" value="Thrombospondin_3-like_rpt"/>
</dbReference>
<feature type="compositionally biased region" description="Acidic residues" evidence="6">
    <location>
        <begin position="358"/>
        <end position="383"/>
    </location>
</feature>
<dbReference type="Gene3D" id="4.10.1080.10">
    <property type="entry name" value="TSP type-3 repeat"/>
    <property type="match status" value="1"/>
</dbReference>
<organism evidence="9 10">
    <name type="scientific">Corallococcus carmarthensis</name>
    <dbReference type="NCBI Taxonomy" id="2316728"/>
    <lineage>
        <taxon>Bacteria</taxon>
        <taxon>Pseudomonadati</taxon>
        <taxon>Myxococcota</taxon>
        <taxon>Myxococcia</taxon>
        <taxon>Myxococcales</taxon>
        <taxon>Cystobacterineae</taxon>
        <taxon>Myxococcaceae</taxon>
        <taxon>Corallococcus</taxon>
    </lineage>
</organism>
<gene>
    <name evidence="9" type="ORF">D7X32_13335</name>
</gene>
<reference evidence="10" key="1">
    <citation type="submission" date="2018-09" db="EMBL/GenBank/DDBJ databases">
        <authorList>
            <person name="Livingstone P.G."/>
            <person name="Whitworth D.E."/>
        </authorList>
    </citation>
    <scope>NUCLEOTIDE SEQUENCE [LARGE SCALE GENOMIC DNA]</scope>
    <source>
        <strain evidence="10">CA043D</strain>
    </source>
</reference>
<feature type="chain" id="PRO_5017429968" evidence="7">
    <location>
        <begin position="37"/>
        <end position="640"/>
    </location>
</feature>
<keyword evidence="3 5" id="KW-0472">Membrane</keyword>
<feature type="region of interest" description="Disordered" evidence="6">
    <location>
        <begin position="583"/>
        <end position="640"/>
    </location>
</feature>
<comment type="subcellular location">
    <subcellularLocation>
        <location evidence="1">Cell outer membrane</location>
    </subcellularLocation>
</comment>
<evidence type="ECO:0000256" key="2">
    <source>
        <dbReference type="ARBA" id="ARBA00022729"/>
    </source>
</evidence>
<feature type="region of interest" description="Disordered" evidence="6">
    <location>
        <begin position="333"/>
        <end position="430"/>
    </location>
</feature>
<keyword evidence="4" id="KW-0998">Cell outer membrane</keyword>
<dbReference type="AlphaFoldDB" id="A0A3A8KH37"/>
<accession>A0A3A8KH37</accession>
<dbReference type="Pfam" id="PF00691">
    <property type="entry name" value="OmpA"/>
    <property type="match status" value="1"/>
</dbReference>
<dbReference type="InterPro" id="IPR028974">
    <property type="entry name" value="TSP_type-3_rpt"/>
</dbReference>
<dbReference type="PRINTS" id="PR01021">
    <property type="entry name" value="OMPADOMAIN"/>
</dbReference>
<evidence type="ECO:0000313" key="10">
    <source>
        <dbReference type="Proteomes" id="UP000268313"/>
    </source>
</evidence>
<dbReference type="InterPro" id="IPR006664">
    <property type="entry name" value="OMP_bac"/>
</dbReference>
<dbReference type="Proteomes" id="UP000268313">
    <property type="component" value="Unassembled WGS sequence"/>
</dbReference>
<dbReference type="Pfam" id="PF02412">
    <property type="entry name" value="TSP_3"/>
    <property type="match status" value="2"/>
</dbReference>
<dbReference type="SUPFAM" id="SSF103088">
    <property type="entry name" value="OmpA-like"/>
    <property type="match status" value="1"/>
</dbReference>
<dbReference type="EMBL" id="RAWE01000038">
    <property type="protein sequence ID" value="RKH03635.1"/>
    <property type="molecule type" value="Genomic_DNA"/>
</dbReference>
<evidence type="ECO:0000256" key="5">
    <source>
        <dbReference type="PROSITE-ProRule" id="PRU00473"/>
    </source>
</evidence>
<feature type="compositionally biased region" description="Pro residues" evidence="6">
    <location>
        <begin position="597"/>
        <end position="630"/>
    </location>
</feature>
<dbReference type="RefSeq" id="WP_120602915.1">
    <property type="nucleotide sequence ID" value="NZ_JABFJX010000018.1"/>
</dbReference>
<dbReference type="PROSITE" id="PS51123">
    <property type="entry name" value="OMPA_2"/>
    <property type="match status" value="1"/>
</dbReference>
<dbReference type="InterPro" id="IPR036737">
    <property type="entry name" value="OmpA-like_sf"/>
</dbReference>
<feature type="compositionally biased region" description="Basic and acidic residues" evidence="6">
    <location>
        <begin position="390"/>
        <end position="406"/>
    </location>
</feature>
<dbReference type="OrthoDB" id="5482786at2"/>
<proteinExistence type="predicted"/>
<dbReference type="SUPFAM" id="SSF103647">
    <property type="entry name" value="TSP type-3 repeat"/>
    <property type="match status" value="1"/>
</dbReference>
<evidence type="ECO:0000256" key="7">
    <source>
        <dbReference type="SAM" id="SignalP"/>
    </source>
</evidence>
<feature type="signal peptide" evidence="7">
    <location>
        <begin position="1"/>
        <end position="36"/>
    </location>
</feature>
<dbReference type="PANTHER" id="PTHR30329:SF21">
    <property type="entry name" value="LIPOPROTEIN YIAD-RELATED"/>
    <property type="match status" value="1"/>
</dbReference>
<evidence type="ECO:0000313" key="9">
    <source>
        <dbReference type="EMBL" id="RKH03635.1"/>
    </source>
</evidence>
<dbReference type="InterPro" id="IPR006665">
    <property type="entry name" value="OmpA-like"/>
</dbReference>
<dbReference type="CDD" id="cd07185">
    <property type="entry name" value="OmpA_C-like"/>
    <property type="match status" value="1"/>
</dbReference>